<feature type="non-terminal residue" evidence="1">
    <location>
        <position position="1"/>
    </location>
</feature>
<protein>
    <submittedName>
        <fullName evidence="1">Uncharacterized protein</fullName>
    </submittedName>
</protein>
<gene>
    <name evidence="1" type="ORF">WA026_016916</name>
</gene>
<sequence>IDGNSPDDTDLLNKFARCVKINGAIAFIILLDKTSWPGQSLFHKFFMTYYELMLNNNYYLQFSYLTNDGKEC</sequence>
<proteinExistence type="predicted"/>
<reference evidence="1 2" key="1">
    <citation type="submission" date="2023-03" db="EMBL/GenBank/DDBJ databases">
        <title>Genome insight into feeding habits of ladybird beetles.</title>
        <authorList>
            <person name="Li H.-S."/>
            <person name="Huang Y.-H."/>
            <person name="Pang H."/>
        </authorList>
    </citation>
    <scope>NUCLEOTIDE SEQUENCE [LARGE SCALE GENOMIC DNA]</scope>
    <source>
        <strain evidence="1">SYSU_2023b</strain>
        <tissue evidence="1">Whole body</tissue>
    </source>
</reference>
<accession>A0AAW1U7Y7</accession>
<keyword evidence="2" id="KW-1185">Reference proteome</keyword>
<evidence type="ECO:0000313" key="1">
    <source>
        <dbReference type="EMBL" id="KAK9877168.1"/>
    </source>
</evidence>
<evidence type="ECO:0000313" key="2">
    <source>
        <dbReference type="Proteomes" id="UP001431783"/>
    </source>
</evidence>
<dbReference type="Proteomes" id="UP001431783">
    <property type="component" value="Unassembled WGS sequence"/>
</dbReference>
<comment type="caution">
    <text evidence="1">The sequence shown here is derived from an EMBL/GenBank/DDBJ whole genome shotgun (WGS) entry which is preliminary data.</text>
</comment>
<name>A0AAW1U7Y7_9CUCU</name>
<dbReference type="AlphaFoldDB" id="A0AAW1U7Y7"/>
<dbReference type="EMBL" id="JARQZJ010000040">
    <property type="protein sequence ID" value="KAK9877168.1"/>
    <property type="molecule type" value="Genomic_DNA"/>
</dbReference>
<organism evidence="1 2">
    <name type="scientific">Henosepilachna vigintioctopunctata</name>
    <dbReference type="NCBI Taxonomy" id="420089"/>
    <lineage>
        <taxon>Eukaryota</taxon>
        <taxon>Metazoa</taxon>
        <taxon>Ecdysozoa</taxon>
        <taxon>Arthropoda</taxon>
        <taxon>Hexapoda</taxon>
        <taxon>Insecta</taxon>
        <taxon>Pterygota</taxon>
        <taxon>Neoptera</taxon>
        <taxon>Endopterygota</taxon>
        <taxon>Coleoptera</taxon>
        <taxon>Polyphaga</taxon>
        <taxon>Cucujiformia</taxon>
        <taxon>Coccinelloidea</taxon>
        <taxon>Coccinellidae</taxon>
        <taxon>Epilachninae</taxon>
        <taxon>Epilachnini</taxon>
        <taxon>Henosepilachna</taxon>
    </lineage>
</organism>